<evidence type="ECO:0000313" key="1">
    <source>
        <dbReference type="EMBL" id="SOU93371.1"/>
    </source>
</evidence>
<accession>A0A2I2MI70</accession>
<protein>
    <recommendedName>
        <fullName evidence="2">Helix-turn-helix domain-containing protein</fullName>
    </recommendedName>
</protein>
<proteinExistence type="predicted"/>
<reference evidence="1" key="1">
    <citation type="submission" date="2017-12" db="EMBL/GenBank/DDBJ databases">
        <authorList>
            <consortium name="SysMetEx"/>
        </authorList>
    </citation>
    <scope>NUCLEOTIDE SEQUENCE</scope>
    <source>
        <strain evidence="1">Pb_238</strain>
    </source>
</reference>
<dbReference type="AlphaFoldDB" id="A0A2I2MI70"/>
<sequence>MSRDMICHKCPLPDCLEGASGCLLEEKRKNLEKKNDKELRPPCQPWGITETAERIGNSTDWIRKEIRKFRRGLPSSIPRFFRVGARYHWDPEDVENWLEARKQGGAV</sequence>
<organism evidence="1">
    <name type="scientific">Leptospirillum ferriphilum</name>
    <dbReference type="NCBI Taxonomy" id="178606"/>
    <lineage>
        <taxon>Bacteria</taxon>
        <taxon>Pseudomonadati</taxon>
        <taxon>Nitrospirota</taxon>
        <taxon>Nitrospiria</taxon>
        <taxon>Nitrospirales</taxon>
        <taxon>Nitrospiraceae</taxon>
        <taxon>Leptospirillum</taxon>
    </lineage>
</organism>
<name>A0A2I2MI70_9BACT</name>
<gene>
    <name evidence="1" type="ORF">LFTS_02021</name>
</gene>
<dbReference type="EMBL" id="LT966316">
    <property type="protein sequence ID" value="SOU93371.1"/>
    <property type="molecule type" value="Genomic_DNA"/>
</dbReference>
<evidence type="ECO:0008006" key="2">
    <source>
        <dbReference type="Google" id="ProtNLM"/>
    </source>
</evidence>